<dbReference type="SUPFAM" id="SSF54631">
    <property type="entry name" value="CBS-domain pair"/>
    <property type="match status" value="1"/>
</dbReference>
<dbReference type="EMBL" id="ASWJ01000004">
    <property type="protein sequence ID" value="EOW84661.1"/>
    <property type="molecule type" value="Genomic_DNA"/>
</dbReference>
<gene>
    <name evidence="2" type="ORF">I568_01157</name>
</gene>
<dbReference type="Proteomes" id="UP000014113">
    <property type="component" value="Unassembled WGS sequence"/>
</dbReference>
<dbReference type="Gene3D" id="3.10.580.10">
    <property type="entry name" value="CBS-domain"/>
    <property type="match status" value="1"/>
</dbReference>
<dbReference type="STRING" id="1121865.OMW_00559"/>
<dbReference type="PATRIC" id="fig|1121865.3.peg.553"/>
<feature type="domain" description="CBS" evidence="1">
    <location>
        <begin position="98"/>
        <end position="144"/>
    </location>
</feature>
<dbReference type="eggNOG" id="COG1253">
    <property type="taxonomic scope" value="Bacteria"/>
</dbReference>
<dbReference type="RefSeq" id="WP_016182722.1">
    <property type="nucleotide sequence ID" value="NZ_JXKI01000014.1"/>
</dbReference>
<evidence type="ECO:0000313" key="2">
    <source>
        <dbReference type="EMBL" id="EOW84661.1"/>
    </source>
</evidence>
<evidence type="ECO:0000259" key="1">
    <source>
        <dbReference type="Pfam" id="PF00571"/>
    </source>
</evidence>
<organism evidence="2 3">
    <name type="scientific">Enterococcus columbae DSM 7374 = ATCC 51263</name>
    <dbReference type="NCBI Taxonomy" id="1121865"/>
    <lineage>
        <taxon>Bacteria</taxon>
        <taxon>Bacillati</taxon>
        <taxon>Bacillota</taxon>
        <taxon>Bacilli</taxon>
        <taxon>Lactobacillales</taxon>
        <taxon>Enterococcaceae</taxon>
        <taxon>Enterococcus</taxon>
    </lineage>
</organism>
<dbReference type="InterPro" id="IPR000644">
    <property type="entry name" value="CBS_dom"/>
</dbReference>
<evidence type="ECO:0000313" key="3">
    <source>
        <dbReference type="Proteomes" id="UP000014113"/>
    </source>
</evidence>
<keyword evidence="3" id="KW-1185">Reference proteome</keyword>
<dbReference type="AlphaFoldDB" id="S0KWL0"/>
<dbReference type="OrthoDB" id="49104at2"/>
<name>S0KWL0_9ENTE</name>
<protein>
    <recommendedName>
        <fullName evidence="1">CBS domain-containing protein</fullName>
    </recommendedName>
</protein>
<accession>S0KWL0</accession>
<comment type="caution">
    <text evidence="2">The sequence shown here is derived from an EMBL/GenBank/DDBJ whole genome shotgun (WGS) entry which is preliminary data.</text>
</comment>
<dbReference type="Pfam" id="PF00571">
    <property type="entry name" value="CBS"/>
    <property type="match status" value="1"/>
</dbReference>
<reference evidence="2 3" key="1">
    <citation type="submission" date="2013-03" db="EMBL/GenBank/DDBJ databases">
        <title>The Genome Sequence of Enterococcus columbae ATCC_51263 (PacBio/Illumina hybrid assembly).</title>
        <authorList>
            <consortium name="The Broad Institute Genomics Platform"/>
            <consortium name="The Broad Institute Genome Sequencing Center for Infectious Disease"/>
            <person name="Earl A."/>
            <person name="Russ C."/>
            <person name="Gilmore M."/>
            <person name="Surin D."/>
            <person name="Walker B."/>
            <person name="Young S."/>
            <person name="Zeng Q."/>
            <person name="Gargeya S."/>
            <person name="Fitzgerald M."/>
            <person name="Haas B."/>
            <person name="Abouelleil A."/>
            <person name="Allen A.W."/>
            <person name="Alvarado L."/>
            <person name="Arachchi H.M."/>
            <person name="Berlin A.M."/>
            <person name="Chapman S.B."/>
            <person name="Gainer-Dewar J."/>
            <person name="Goldberg J."/>
            <person name="Griggs A."/>
            <person name="Gujja S."/>
            <person name="Hansen M."/>
            <person name="Howarth C."/>
            <person name="Imamovic A."/>
            <person name="Ireland A."/>
            <person name="Larimer J."/>
            <person name="McCowan C."/>
            <person name="Murphy C."/>
            <person name="Pearson M."/>
            <person name="Poon T.W."/>
            <person name="Priest M."/>
            <person name="Roberts A."/>
            <person name="Saif S."/>
            <person name="Shea T."/>
            <person name="Sisk P."/>
            <person name="Sykes S."/>
            <person name="Wortman J."/>
            <person name="Nusbaum C."/>
            <person name="Birren B."/>
        </authorList>
    </citation>
    <scope>NUCLEOTIDE SEQUENCE [LARGE SCALE GENOMIC DNA]</scope>
    <source>
        <strain evidence="2 3">ATCC 51263</strain>
    </source>
</reference>
<sequence length="234" mass="26901">MTNADTFLASFNRIEKWLRAKLDSPSSMGFSQMVRLVSKKGHVSVKKYEEDLYQFAQLRNAIVHDKVLPEFVIAEPNDWAVIRIQEIEQALIKPKTIGQLFSKKVVMFEKNTPLLELLKIAEKKKYSQFPLQHQGQLIGVITLRMLGYWFARYATQNQLLNLQNLTANDLLMADGKKSNYLLLDQAVSCDEAESLFHQQPTLEVIFITEVVSNNLSIVGIIRPRDFINIEEKSE</sequence>
<proteinExistence type="predicted"/>
<dbReference type="InterPro" id="IPR046342">
    <property type="entry name" value="CBS_dom_sf"/>
</dbReference>